<accession>A0A0E0ABT2</accession>
<reference evidence="2" key="1">
    <citation type="submission" date="2015-04" db="UniProtKB">
        <authorList>
            <consortium name="EnsemblPlants"/>
        </authorList>
    </citation>
    <scope>IDENTIFICATION</scope>
</reference>
<dbReference type="AlphaFoldDB" id="A0A0E0ABT2"/>
<keyword evidence="3" id="KW-1185">Reference proteome</keyword>
<organism evidence="2">
    <name type="scientific">Oryza glumipatula</name>
    <dbReference type="NCBI Taxonomy" id="40148"/>
    <lineage>
        <taxon>Eukaryota</taxon>
        <taxon>Viridiplantae</taxon>
        <taxon>Streptophyta</taxon>
        <taxon>Embryophyta</taxon>
        <taxon>Tracheophyta</taxon>
        <taxon>Spermatophyta</taxon>
        <taxon>Magnoliopsida</taxon>
        <taxon>Liliopsida</taxon>
        <taxon>Poales</taxon>
        <taxon>Poaceae</taxon>
        <taxon>BOP clade</taxon>
        <taxon>Oryzoideae</taxon>
        <taxon>Oryzeae</taxon>
        <taxon>Oryzinae</taxon>
        <taxon>Oryza</taxon>
    </lineage>
</organism>
<dbReference type="Proteomes" id="UP000026961">
    <property type="component" value="Chromosome 6"/>
</dbReference>
<evidence type="ECO:0000313" key="2">
    <source>
        <dbReference type="EnsemblPlants" id="OGLUM06G21910.1"/>
    </source>
</evidence>
<protein>
    <submittedName>
        <fullName evidence="2">Uncharacterized protein</fullName>
    </submittedName>
</protein>
<dbReference type="HOGENOM" id="CLU_2516327_0_0_1"/>
<evidence type="ECO:0000313" key="3">
    <source>
        <dbReference type="Proteomes" id="UP000026961"/>
    </source>
</evidence>
<evidence type="ECO:0000256" key="1">
    <source>
        <dbReference type="SAM" id="MobiDB-lite"/>
    </source>
</evidence>
<feature type="region of interest" description="Disordered" evidence="1">
    <location>
        <begin position="1"/>
        <end position="21"/>
    </location>
</feature>
<dbReference type="EnsemblPlants" id="OGLUM06G21910.1">
    <property type="protein sequence ID" value="OGLUM06G21910.1"/>
    <property type="gene ID" value="OGLUM06G21910"/>
</dbReference>
<proteinExistence type="predicted"/>
<sequence length="85" mass="9435">MARMIVRGRTPPAGRPLSLRPSRLTDLPPPFWWAESLRFGVPLTAPPLARGPGAFLEDWGRAGLGFEPKSFSCSAASWSFIFFWS</sequence>
<reference evidence="2" key="2">
    <citation type="submission" date="2018-05" db="EMBL/GenBank/DDBJ databases">
        <title>OgluRS3 (Oryza glumaepatula Reference Sequence Version 3).</title>
        <authorList>
            <person name="Zhang J."/>
            <person name="Kudrna D."/>
            <person name="Lee S."/>
            <person name="Talag J."/>
            <person name="Welchert J."/>
            <person name="Wing R.A."/>
        </authorList>
    </citation>
    <scope>NUCLEOTIDE SEQUENCE [LARGE SCALE GENOMIC DNA]</scope>
</reference>
<name>A0A0E0ABT2_9ORYZ</name>
<dbReference type="Gramene" id="OGLUM06G21910.1">
    <property type="protein sequence ID" value="OGLUM06G21910.1"/>
    <property type="gene ID" value="OGLUM06G21910"/>
</dbReference>